<dbReference type="EMBL" id="LAZR01000069">
    <property type="protein sequence ID" value="KKN95605.1"/>
    <property type="molecule type" value="Genomic_DNA"/>
</dbReference>
<reference evidence="2" key="1">
    <citation type="journal article" date="2015" name="Nature">
        <title>Complex archaea that bridge the gap between prokaryotes and eukaryotes.</title>
        <authorList>
            <person name="Spang A."/>
            <person name="Saw J.H."/>
            <person name="Jorgensen S.L."/>
            <person name="Zaremba-Niedzwiedzka K."/>
            <person name="Martijn J."/>
            <person name="Lind A.E."/>
            <person name="van Eijk R."/>
            <person name="Schleper C."/>
            <person name="Guy L."/>
            <person name="Ettema T.J."/>
        </authorList>
    </citation>
    <scope>NUCLEOTIDE SEQUENCE</scope>
</reference>
<comment type="caution">
    <text evidence="2">The sequence shown here is derived from an EMBL/GenBank/DDBJ whole genome shotgun (WGS) entry which is preliminary data.</text>
</comment>
<evidence type="ECO:0000256" key="1">
    <source>
        <dbReference type="SAM" id="Phobius"/>
    </source>
</evidence>
<protein>
    <submittedName>
        <fullName evidence="2">Uncharacterized protein</fullName>
    </submittedName>
</protein>
<keyword evidence="1" id="KW-1133">Transmembrane helix</keyword>
<proteinExistence type="predicted"/>
<evidence type="ECO:0000313" key="2">
    <source>
        <dbReference type="EMBL" id="KKN95605.1"/>
    </source>
</evidence>
<keyword evidence="1" id="KW-0812">Transmembrane</keyword>
<keyword evidence="1" id="KW-0472">Membrane</keyword>
<organism evidence="2">
    <name type="scientific">marine sediment metagenome</name>
    <dbReference type="NCBI Taxonomy" id="412755"/>
    <lineage>
        <taxon>unclassified sequences</taxon>
        <taxon>metagenomes</taxon>
        <taxon>ecological metagenomes</taxon>
    </lineage>
</organism>
<accession>A0A0F9UR34</accession>
<name>A0A0F9UR34_9ZZZZ</name>
<dbReference type="AlphaFoldDB" id="A0A0F9UR34"/>
<sequence length="70" mass="7828">MENKQSHKENGSIIIYIIAIITIMALIVFGITTLEEIRTPMGDVIFTNIIVILLIAITHPLLTAFNSINY</sequence>
<feature type="transmembrane region" description="Helical" evidence="1">
    <location>
        <begin position="44"/>
        <end position="65"/>
    </location>
</feature>
<gene>
    <name evidence="2" type="ORF">LCGC14_0174740</name>
</gene>
<feature type="transmembrane region" description="Helical" evidence="1">
    <location>
        <begin position="12"/>
        <end position="32"/>
    </location>
</feature>